<dbReference type="Proteomes" id="UP000003434">
    <property type="component" value="Unassembled WGS sequence"/>
</dbReference>
<reference evidence="1 2" key="1">
    <citation type="submission" date="2010-12" db="EMBL/GenBank/DDBJ databases">
        <authorList>
            <person name="Muzny D."/>
            <person name="Qin X."/>
            <person name="Deng J."/>
            <person name="Jiang H."/>
            <person name="Liu Y."/>
            <person name="Qu J."/>
            <person name="Song X.-Z."/>
            <person name="Zhang L."/>
            <person name="Thornton R."/>
            <person name="Coyle M."/>
            <person name="Francisco L."/>
            <person name="Jackson L."/>
            <person name="Javaid M."/>
            <person name="Korchina V."/>
            <person name="Kovar C."/>
            <person name="Mata R."/>
            <person name="Mathew T."/>
            <person name="Ngo R."/>
            <person name="Nguyen L."/>
            <person name="Nguyen N."/>
            <person name="Okwuonu G."/>
            <person name="Ongeri F."/>
            <person name="Pham C."/>
            <person name="Simmons D."/>
            <person name="Wilczek-Boney K."/>
            <person name="Hale W."/>
            <person name="Jakkamsetti A."/>
            <person name="Pham P."/>
            <person name="Ruth R."/>
            <person name="San Lucas F."/>
            <person name="Warren J."/>
            <person name="Zhang J."/>
            <person name="Zhao Z."/>
            <person name="Zhou C."/>
            <person name="Zhu D."/>
            <person name="Lee S."/>
            <person name="Bess C."/>
            <person name="Blankenburg K."/>
            <person name="Forbes L."/>
            <person name="Fu Q."/>
            <person name="Gubbala S."/>
            <person name="Hirani K."/>
            <person name="Jayaseelan J.C."/>
            <person name="Lara F."/>
            <person name="Munidasa M."/>
            <person name="Palculict T."/>
            <person name="Patil S."/>
            <person name="Pu L.-L."/>
            <person name="Saada N."/>
            <person name="Tang L."/>
            <person name="Weissenberger G."/>
            <person name="Zhu Y."/>
            <person name="Hemphill L."/>
            <person name="Shang Y."/>
            <person name="Youmans B."/>
            <person name="Ayvaz T."/>
            <person name="Ross M."/>
            <person name="Santibanez J."/>
            <person name="Aqrawi P."/>
            <person name="Gross S."/>
            <person name="Joshi V."/>
            <person name="Fowler G."/>
            <person name="Nazareth L."/>
            <person name="Reid J."/>
            <person name="Worley K."/>
            <person name="Petrosino J."/>
            <person name="Highlander S."/>
            <person name="Gibbs R."/>
        </authorList>
    </citation>
    <scope>NUCLEOTIDE SEQUENCE [LARGE SCALE GENOMIC DNA]</scope>
    <source>
        <strain evidence="1 2">DSM 3986</strain>
    </source>
</reference>
<dbReference type="AlphaFoldDB" id="E6LNC0"/>
<dbReference type="EMBL" id="AEPW01000057">
    <property type="protein sequence ID" value="EFU76617.1"/>
    <property type="molecule type" value="Genomic_DNA"/>
</dbReference>
<dbReference type="eggNOG" id="COG3209">
    <property type="taxonomic scope" value="Bacteria"/>
</dbReference>
<organism evidence="1 2">
    <name type="scientific">Lachnoanaerobaculum saburreum DSM 3986</name>
    <dbReference type="NCBI Taxonomy" id="887325"/>
    <lineage>
        <taxon>Bacteria</taxon>
        <taxon>Bacillati</taxon>
        <taxon>Bacillota</taxon>
        <taxon>Clostridia</taxon>
        <taxon>Lachnospirales</taxon>
        <taxon>Lachnospiraceae</taxon>
        <taxon>Lachnoanaerobaculum</taxon>
    </lineage>
</organism>
<sequence>MQGHGCKQEVPIETGGHIAPNNIYKHMIGEIDKWGDCYANVKYGDLKEIWDEIHKSKNCTTVD</sequence>
<gene>
    <name evidence="1" type="ORF">HMPREF0381_1455</name>
</gene>
<evidence type="ECO:0000313" key="1">
    <source>
        <dbReference type="EMBL" id="EFU76617.1"/>
    </source>
</evidence>
<evidence type="ECO:0000313" key="2">
    <source>
        <dbReference type="Proteomes" id="UP000003434"/>
    </source>
</evidence>
<name>E6LNC0_9FIRM</name>
<accession>E6LNC0</accession>
<proteinExistence type="predicted"/>
<dbReference type="HOGENOM" id="CLU_2880310_0_0_9"/>
<comment type="caution">
    <text evidence="1">The sequence shown here is derived from an EMBL/GenBank/DDBJ whole genome shotgun (WGS) entry which is preliminary data.</text>
</comment>
<protein>
    <submittedName>
        <fullName evidence="1">Uncharacterized protein</fullName>
    </submittedName>
</protein>